<keyword evidence="2" id="KW-1185">Reference proteome</keyword>
<dbReference type="EMBL" id="BPLQ01015322">
    <property type="protein sequence ID" value="GIY87270.1"/>
    <property type="molecule type" value="Genomic_DNA"/>
</dbReference>
<reference evidence="1 2" key="1">
    <citation type="submission" date="2021-06" db="EMBL/GenBank/DDBJ databases">
        <title>Caerostris darwini draft genome.</title>
        <authorList>
            <person name="Kono N."/>
            <person name="Arakawa K."/>
        </authorList>
    </citation>
    <scope>NUCLEOTIDE SEQUENCE [LARGE SCALE GENOMIC DNA]</scope>
</reference>
<dbReference type="AlphaFoldDB" id="A0AAV4WZZ7"/>
<name>A0AAV4WZZ7_9ARAC</name>
<protein>
    <submittedName>
        <fullName evidence="1">Uncharacterized protein</fullName>
    </submittedName>
</protein>
<organism evidence="1 2">
    <name type="scientific">Caerostris darwini</name>
    <dbReference type="NCBI Taxonomy" id="1538125"/>
    <lineage>
        <taxon>Eukaryota</taxon>
        <taxon>Metazoa</taxon>
        <taxon>Ecdysozoa</taxon>
        <taxon>Arthropoda</taxon>
        <taxon>Chelicerata</taxon>
        <taxon>Arachnida</taxon>
        <taxon>Araneae</taxon>
        <taxon>Araneomorphae</taxon>
        <taxon>Entelegynae</taxon>
        <taxon>Araneoidea</taxon>
        <taxon>Araneidae</taxon>
        <taxon>Caerostris</taxon>
    </lineage>
</organism>
<comment type="caution">
    <text evidence="1">The sequence shown here is derived from an EMBL/GenBank/DDBJ whole genome shotgun (WGS) entry which is preliminary data.</text>
</comment>
<evidence type="ECO:0000313" key="1">
    <source>
        <dbReference type="EMBL" id="GIY87270.1"/>
    </source>
</evidence>
<evidence type="ECO:0000313" key="2">
    <source>
        <dbReference type="Proteomes" id="UP001054837"/>
    </source>
</evidence>
<gene>
    <name evidence="1" type="ORF">CDAR_368591</name>
</gene>
<sequence length="86" mass="9334">MSLRVLIAFNGTILFHGALRNDHSFRSSLRARPPAADMMTSAIQPRIGLDPSSASHRQPNSTRLVASLLPLSPTIVFSIAFTAPTY</sequence>
<accession>A0AAV4WZZ7</accession>
<dbReference type="Proteomes" id="UP001054837">
    <property type="component" value="Unassembled WGS sequence"/>
</dbReference>
<proteinExistence type="predicted"/>